<organism evidence="15 16">
    <name type="scientific">Caballeronia glebae</name>
    <dbReference type="NCBI Taxonomy" id="1777143"/>
    <lineage>
        <taxon>Bacteria</taxon>
        <taxon>Pseudomonadati</taxon>
        <taxon>Pseudomonadota</taxon>
        <taxon>Betaproteobacteria</taxon>
        <taxon>Burkholderiales</taxon>
        <taxon>Burkholderiaceae</taxon>
        <taxon>Caballeronia</taxon>
    </lineage>
</organism>
<dbReference type="STRING" id="1777143.AWB82_03860"/>
<dbReference type="EC" id="2.7.7.7" evidence="1"/>
<evidence type="ECO:0000256" key="12">
    <source>
        <dbReference type="ARBA" id="ARBA00042732"/>
    </source>
</evidence>
<gene>
    <name evidence="15" type="ORF">AWB82_03860</name>
</gene>
<evidence type="ECO:0000256" key="7">
    <source>
        <dbReference type="ARBA" id="ARBA00023236"/>
    </source>
</evidence>
<dbReference type="GO" id="GO:0004527">
    <property type="term" value="F:exonuclease activity"/>
    <property type="evidence" value="ECO:0007669"/>
    <property type="project" value="UniProtKB-ARBA"/>
</dbReference>
<dbReference type="PROSITE" id="PS50164">
    <property type="entry name" value="GIY_YIG"/>
    <property type="match status" value="1"/>
</dbReference>
<comment type="caution">
    <text evidence="15">The sequence shown here is derived from an EMBL/GenBank/DDBJ whole genome shotgun (WGS) entry which is preliminary data.</text>
</comment>
<dbReference type="FunFam" id="3.30.420.10:FF:000045">
    <property type="entry name" value="3'-5' exonuclease DinG"/>
    <property type="match status" value="1"/>
</dbReference>
<name>A0A158BD91_9BURK</name>
<dbReference type="SUPFAM" id="SSF82771">
    <property type="entry name" value="GIY-YIG endonuclease"/>
    <property type="match status" value="1"/>
</dbReference>
<sequence length="545" mass="59533">MVHDGFALDFPLNAQRFIMPDAFEDEADSLADALLAGLARPIVFVDLETTGSNATEDRITEIGVVEASTAGIERWSVLVDPGVPVPPFIARLTGIEDSMLRGQPSFESLAPALAERLHGKLFVAHNARFDYGFLKNAFRRAGIAFRADTLCTVRLSRALFPSVERHGLDALIARLNLAPEGRHRALADADLLWQFWQKIHALYSQDLVDAAIKTLVRRASLPAALPEGALDALPPTPGVYLFHGDDDVPLYVGKSINLKQRVAAHFSGDHRLQKDLSISQSIRRIECRETVGELGALLLEAKLVKDLKPTHNRLLKGASATCAWQWLPGANAPTLVKANRRDLSREAHLFGVFASRAKAHAFMRHLADEHDLCHATLGLEKAPLSPGRGCFGYQVKRCFGSCAGIETFADHAARALAALEGARLVKWPHEGPIAVCERDEASGREAWHVIDRWCYIGTCATRDDIAALLADAPDARPFDSDVYSLVAKRLASGQLAWIACDARPAFRLVVQDAPARAAVTVTATQQTKRATKRRALAADQIALIF</sequence>
<dbReference type="OrthoDB" id="9803913at2"/>
<dbReference type="Pfam" id="PF00929">
    <property type="entry name" value="RNase_T"/>
    <property type="match status" value="1"/>
</dbReference>
<comment type="subunit">
    <text evidence="9">DNA polymerase III contains a core (composed of alpha, epsilon and theta chains) that associates with a tau subunit. This core dimerizes to form the POLIII' complex. PolIII' associates with the gamma complex (composed of gamma, delta, delta', psi and chi chains) and with the beta chain to form the complete DNA polymerase III complex.</text>
</comment>
<comment type="function">
    <text evidence="8">DNA polymerase III is a complex, multichain enzyme responsible for most of the replicative synthesis in bacteria. The epsilon subunit contain the editing function and is a proofreading 3'-5' exonuclease.</text>
</comment>
<dbReference type="PANTHER" id="PTHR30562:SF10">
    <property type="entry name" value="EXCINUCLEASE CHO"/>
    <property type="match status" value="1"/>
</dbReference>
<evidence type="ECO:0000313" key="16">
    <source>
        <dbReference type="Proteomes" id="UP000054596"/>
    </source>
</evidence>
<dbReference type="GO" id="GO:0009380">
    <property type="term" value="C:excinuclease repair complex"/>
    <property type="evidence" value="ECO:0007669"/>
    <property type="project" value="TreeGrafter"/>
</dbReference>
<dbReference type="NCBIfam" id="TIGR00573">
    <property type="entry name" value="dnaq"/>
    <property type="match status" value="1"/>
</dbReference>
<dbReference type="GO" id="GO:0006289">
    <property type="term" value="P:nucleotide-excision repair"/>
    <property type="evidence" value="ECO:0007669"/>
    <property type="project" value="InterPro"/>
</dbReference>
<dbReference type="PANTHER" id="PTHR30562">
    <property type="entry name" value="UVRC/OXIDOREDUCTASE"/>
    <property type="match status" value="1"/>
</dbReference>
<feature type="domain" description="GIY-YIG" evidence="14">
    <location>
        <begin position="235"/>
        <end position="313"/>
    </location>
</feature>
<reference evidence="15" key="1">
    <citation type="submission" date="2016-01" db="EMBL/GenBank/DDBJ databases">
        <authorList>
            <person name="Peeters C."/>
        </authorList>
    </citation>
    <scope>NUCLEOTIDE SEQUENCE [LARGE SCALE GENOMIC DNA]</scope>
    <source>
        <strain evidence="15">LMG 29325</strain>
    </source>
</reference>
<evidence type="ECO:0000256" key="3">
    <source>
        <dbReference type="ARBA" id="ARBA00022769"/>
    </source>
</evidence>
<accession>A0A158BD91</accession>
<dbReference type="GO" id="GO:0006260">
    <property type="term" value="P:DNA replication"/>
    <property type="evidence" value="ECO:0007669"/>
    <property type="project" value="InterPro"/>
</dbReference>
<dbReference type="Proteomes" id="UP000054596">
    <property type="component" value="Unassembled WGS sequence"/>
</dbReference>
<dbReference type="InterPro" id="IPR006054">
    <property type="entry name" value="DnaQ"/>
</dbReference>
<keyword evidence="6" id="KW-0234">DNA repair</keyword>
<evidence type="ECO:0000256" key="5">
    <source>
        <dbReference type="ARBA" id="ARBA00022881"/>
    </source>
</evidence>
<dbReference type="CDD" id="cd06127">
    <property type="entry name" value="DEDDh"/>
    <property type="match status" value="1"/>
</dbReference>
<evidence type="ECO:0000256" key="11">
    <source>
        <dbReference type="ARBA" id="ARBA00042138"/>
    </source>
</evidence>
<evidence type="ECO:0000259" key="14">
    <source>
        <dbReference type="PROSITE" id="PS50164"/>
    </source>
</evidence>
<evidence type="ECO:0000256" key="13">
    <source>
        <dbReference type="ARBA" id="ARBA00049244"/>
    </source>
</evidence>
<protein>
    <recommendedName>
        <fullName evidence="10">Excinuclease cho</fullName>
        <ecNumber evidence="1">2.7.7.7</ecNumber>
    </recommendedName>
    <alternativeName>
        <fullName evidence="12">Endonuclease cho</fullName>
    </alternativeName>
    <alternativeName>
        <fullName evidence="11">UvrC homolog protein</fullName>
    </alternativeName>
</protein>
<dbReference type="CDD" id="cd10434">
    <property type="entry name" value="GIY-YIG_UvrC_Cho"/>
    <property type="match status" value="1"/>
</dbReference>
<comment type="catalytic activity">
    <reaction evidence="13">
        <text>DNA(n) + a 2'-deoxyribonucleoside 5'-triphosphate = DNA(n+1) + diphosphate</text>
        <dbReference type="Rhea" id="RHEA:22508"/>
        <dbReference type="Rhea" id="RHEA-COMP:17339"/>
        <dbReference type="Rhea" id="RHEA-COMP:17340"/>
        <dbReference type="ChEBI" id="CHEBI:33019"/>
        <dbReference type="ChEBI" id="CHEBI:61560"/>
        <dbReference type="ChEBI" id="CHEBI:173112"/>
        <dbReference type="EC" id="2.7.7.7"/>
    </reaction>
</comment>
<keyword evidence="4" id="KW-0378">Hydrolase</keyword>
<dbReference type="SMART" id="SM00465">
    <property type="entry name" value="GIYc"/>
    <property type="match status" value="1"/>
</dbReference>
<dbReference type="InterPro" id="IPR036397">
    <property type="entry name" value="RNaseH_sf"/>
</dbReference>
<evidence type="ECO:0000256" key="9">
    <source>
        <dbReference type="ARBA" id="ARBA00026073"/>
    </source>
</evidence>
<evidence type="ECO:0000256" key="10">
    <source>
        <dbReference type="ARBA" id="ARBA00040756"/>
    </source>
</evidence>
<dbReference type="GO" id="GO:0003887">
    <property type="term" value="F:DNA-directed DNA polymerase activity"/>
    <property type="evidence" value="ECO:0007669"/>
    <property type="project" value="UniProtKB-EC"/>
</dbReference>
<evidence type="ECO:0000256" key="4">
    <source>
        <dbReference type="ARBA" id="ARBA00022801"/>
    </source>
</evidence>
<dbReference type="EMBL" id="FCOJ02000027">
    <property type="protein sequence ID" value="SAK67327.1"/>
    <property type="molecule type" value="Genomic_DNA"/>
</dbReference>
<keyword evidence="5" id="KW-0267">Excision nuclease</keyword>
<dbReference type="InterPro" id="IPR013520">
    <property type="entry name" value="Ribonucl_H"/>
</dbReference>
<dbReference type="InterPro" id="IPR035901">
    <property type="entry name" value="GIY-YIG_endonuc_sf"/>
</dbReference>
<keyword evidence="7" id="KW-0742">SOS response</keyword>
<dbReference type="Gene3D" id="3.30.420.10">
    <property type="entry name" value="Ribonuclease H-like superfamily/Ribonuclease H"/>
    <property type="match status" value="1"/>
</dbReference>
<dbReference type="Gene3D" id="3.40.1440.10">
    <property type="entry name" value="GIY-YIG endonuclease"/>
    <property type="match status" value="1"/>
</dbReference>
<dbReference type="GO" id="GO:0004386">
    <property type="term" value="F:helicase activity"/>
    <property type="evidence" value="ECO:0007669"/>
    <property type="project" value="UniProtKB-KW"/>
</dbReference>
<dbReference type="InterPro" id="IPR047296">
    <property type="entry name" value="GIY-YIG_UvrC_Cho"/>
</dbReference>
<evidence type="ECO:0000256" key="2">
    <source>
        <dbReference type="ARBA" id="ARBA00022763"/>
    </source>
</evidence>
<keyword evidence="2" id="KW-0227">DNA damage</keyword>
<dbReference type="AlphaFoldDB" id="A0A158BD91"/>
<dbReference type="InterPro" id="IPR000305">
    <property type="entry name" value="GIY-YIG_endonuc"/>
</dbReference>
<keyword evidence="16" id="KW-1185">Reference proteome</keyword>
<keyword evidence="3" id="KW-0228">DNA excision</keyword>
<dbReference type="SMART" id="SM00479">
    <property type="entry name" value="EXOIII"/>
    <property type="match status" value="1"/>
</dbReference>
<dbReference type="InterPro" id="IPR012337">
    <property type="entry name" value="RNaseH-like_sf"/>
</dbReference>
<evidence type="ECO:0000313" key="15">
    <source>
        <dbReference type="EMBL" id="SAK67327.1"/>
    </source>
</evidence>
<dbReference type="GO" id="GO:0009432">
    <property type="term" value="P:SOS response"/>
    <property type="evidence" value="ECO:0007669"/>
    <property type="project" value="UniProtKB-KW"/>
</dbReference>
<proteinExistence type="predicted"/>
<dbReference type="InterPro" id="IPR050066">
    <property type="entry name" value="UvrABC_protein_C"/>
</dbReference>
<dbReference type="SUPFAM" id="SSF53098">
    <property type="entry name" value="Ribonuclease H-like"/>
    <property type="match status" value="1"/>
</dbReference>
<evidence type="ECO:0000256" key="6">
    <source>
        <dbReference type="ARBA" id="ARBA00023204"/>
    </source>
</evidence>
<evidence type="ECO:0000256" key="8">
    <source>
        <dbReference type="ARBA" id="ARBA00025483"/>
    </source>
</evidence>
<evidence type="ECO:0000256" key="1">
    <source>
        <dbReference type="ARBA" id="ARBA00012417"/>
    </source>
</evidence>
<dbReference type="GO" id="GO:0003677">
    <property type="term" value="F:DNA binding"/>
    <property type="evidence" value="ECO:0007669"/>
    <property type="project" value="InterPro"/>
</dbReference>